<dbReference type="CDD" id="cd02440">
    <property type="entry name" value="AdoMet_MTases"/>
    <property type="match status" value="1"/>
</dbReference>
<keyword evidence="2" id="KW-0808">Transferase</keyword>
<evidence type="ECO:0000313" key="3">
    <source>
        <dbReference type="Proteomes" id="UP000196027"/>
    </source>
</evidence>
<dbReference type="PANTHER" id="PTHR42912:SF93">
    <property type="entry name" value="N6-ADENOSINE-METHYLTRANSFERASE TMT1A"/>
    <property type="match status" value="1"/>
</dbReference>
<evidence type="ECO:0000259" key="1">
    <source>
        <dbReference type="Pfam" id="PF13649"/>
    </source>
</evidence>
<dbReference type="RefSeq" id="WP_087463035.1">
    <property type="nucleotide sequence ID" value="NZ_CP021425.1"/>
</dbReference>
<evidence type="ECO:0000313" key="2">
    <source>
        <dbReference type="EMBL" id="ARU58234.1"/>
    </source>
</evidence>
<dbReference type="EMBL" id="CP021425">
    <property type="protein sequence ID" value="ARU58234.1"/>
    <property type="molecule type" value="Genomic_DNA"/>
</dbReference>
<dbReference type="OrthoDB" id="9797252at2"/>
<dbReference type="GO" id="GO:0008168">
    <property type="term" value="F:methyltransferase activity"/>
    <property type="evidence" value="ECO:0007669"/>
    <property type="project" value="UniProtKB-KW"/>
</dbReference>
<dbReference type="SUPFAM" id="SSF53335">
    <property type="entry name" value="S-adenosyl-L-methionine-dependent methyltransferases"/>
    <property type="match status" value="1"/>
</dbReference>
<feature type="domain" description="Methyltransferase" evidence="1">
    <location>
        <begin position="118"/>
        <end position="209"/>
    </location>
</feature>
<dbReference type="GO" id="GO:0032259">
    <property type="term" value="P:methylation"/>
    <property type="evidence" value="ECO:0007669"/>
    <property type="project" value="UniProtKB-KW"/>
</dbReference>
<dbReference type="Pfam" id="PF13649">
    <property type="entry name" value="Methyltransf_25"/>
    <property type="match status" value="1"/>
</dbReference>
<dbReference type="PANTHER" id="PTHR42912">
    <property type="entry name" value="METHYLTRANSFERASE"/>
    <property type="match status" value="1"/>
</dbReference>
<accession>A0A1Y0IFT2</accession>
<reference evidence="2 3" key="1">
    <citation type="submission" date="2017-05" db="EMBL/GenBank/DDBJ databases">
        <title>Genomic insights into alkan degradation activity of Oleiphilus messinensis.</title>
        <authorList>
            <person name="Kozyavkin S.A."/>
            <person name="Slesarev A.I."/>
            <person name="Golyshin P.N."/>
            <person name="Korzhenkov A."/>
            <person name="Golyshina O.N."/>
            <person name="Toshchakov S.V."/>
        </authorList>
    </citation>
    <scope>NUCLEOTIDE SEQUENCE [LARGE SCALE GENOMIC DNA]</scope>
    <source>
        <strain evidence="2 3">ME102</strain>
    </source>
</reference>
<organism evidence="2 3">
    <name type="scientific">Oleiphilus messinensis</name>
    <dbReference type="NCBI Taxonomy" id="141451"/>
    <lineage>
        <taxon>Bacteria</taxon>
        <taxon>Pseudomonadati</taxon>
        <taxon>Pseudomonadota</taxon>
        <taxon>Gammaproteobacteria</taxon>
        <taxon>Oceanospirillales</taxon>
        <taxon>Oleiphilaceae</taxon>
        <taxon>Oleiphilus</taxon>
    </lineage>
</organism>
<keyword evidence="2" id="KW-0489">Methyltransferase</keyword>
<name>A0A1Y0IFT2_9GAMM</name>
<dbReference type="KEGG" id="ome:OLMES_4218"/>
<dbReference type="InterPro" id="IPR050508">
    <property type="entry name" value="Methyltransf_Superfamily"/>
</dbReference>
<protein>
    <submittedName>
        <fullName evidence="2">Type 11 methyltransferase</fullName>
    </submittedName>
</protein>
<proteinExistence type="predicted"/>
<dbReference type="AlphaFoldDB" id="A0A1Y0IFT2"/>
<dbReference type="InterPro" id="IPR029063">
    <property type="entry name" value="SAM-dependent_MTases_sf"/>
</dbReference>
<dbReference type="InterPro" id="IPR041698">
    <property type="entry name" value="Methyltransf_25"/>
</dbReference>
<sequence>MESVNIESIAADPVVPDWSRINLPKAWPDLLQLNTPQDRKKLFKLLFSSRQRVRLPEDMPGANGVPNYMLQEFHHLPNGYYSEQFTKGYSIWFDRVMLGHMKKARTRVSRELNSCASVLDVGCGHGALAATLKREGRADVWGIDPSPYLLKLAAASHPDIPFILGTAENTGFSDNRFDGIAISFLLHEIPPKYADLALQEFHRILKPGGLIAITEPSPKQMYSSWLRMLFEFGVEGVYFKWFANRVYEPFVDAWHKKEILEWFRAFGFELLQDSDAMPVRYIVVRKL</sequence>
<dbReference type="Proteomes" id="UP000196027">
    <property type="component" value="Chromosome"/>
</dbReference>
<keyword evidence="3" id="KW-1185">Reference proteome</keyword>
<gene>
    <name evidence="2" type="ORF">OLMES_4218</name>
</gene>
<dbReference type="Gene3D" id="3.40.50.150">
    <property type="entry name" value="Vaccinia Virus protein VP39"/>
    <property type="match status" value="1"/>
</dbReference>